<dbReference type="PANTHER" id="PTHR30204:SF69">
    <property type="entry name" value="MERR-FAMILY TRANSCRIPTIONAL REGULATOR"/>
    <property type="match status" value="1"/>
</dbReference>
<dbReference type="Gene3D" id="1.10.1660.10">
    <property type="match status" value="1"/>
</dbReference>
<evidence type="ECO:0000313" key="8">
    <source>
        <dbReference type="Proteomes" id="UP000189761"/>
    </source>
</evidence>
<keyword evidence="8" id="KW-1185">Reference proteome</keyword>
<dbReference type="EMBL" id="MTLA01000005">
    <property type="protein sequence ID" value="OOP70286.1"/>
    <property type="molecule type" value="Genomic_DNA"/>
</dbReference>
<dbReference type="CDD" id="cd00592">
    <property type="entry name" value="HTH_MerR-like"/>
    <property type="match status" value="1"/>
</dbReference>
<evidence type="ECO:0000256" key="3">
    <source>
        <dbReference type="ARBA" id="ARBA00023125"/>
    </source>
</evidence>
<keyword evidence="1" id="KW-0678">Repressor</keyword>
<dbReference type="InterPro" id="IPR000551">
    <property type="entry name" value="MerR-type_HTH_dom"/>
</dbReference>
<comment type="caution">
    <text evidence="7">The sequence shown here is derived from an EMBL/GenBank/DDBJ whole genome shotgun (WGS) entry which is preliminary data.</text>
</comment>
<organism evidence="7 8">
    <name type="scientific">Heyndrickxia oleronia</name>
    <dbReference type="NCBI Taxonomy" id="38875"/>
    <lineage>
        <taxon>Bacteria</taxon>
        <taxon>Bacillati</taxon>
        <taxon>Bacillota</taxon>
        <taxon>Bacilli</taxon>
        <taxon>Bacillales</taxon>
        <taxon>Bacillaceae</taxon>
        <taxon>Heyndrickxia</taxon>
    </lineage>
</organism>
<keyword evidence="3" id="KW-0238">DNA-binding</keyword>
<name>A0A8E2IBI2_9BACI</name>
<feature type="domain" description="HTH merR-type" evidence="6">
    <location>
        <begin position="1"/>
        <end position="67"/>
    </location>
</feature>
<keyword evidence="2" id="KW-0805">Transcription regulation</keyword>
<protein>
    <submittedName>
        <fullName evidence="7">6-phosphogluconolactonase</fullName>
    </submittedName>
</protein>
<dbReference type="GO" id="GO:0003677">
    <property type="term" value="F:DNA binding"/>
    <property type="evidence" value="ECO:0007669"/>
    <property type="project" value="UniProtKB-KW"/>
</dbReference>
<evidence type="ECO:0000256" key="5">
    <source>
        <dbReference type="SAM" id="Coils"/>
    </source>
</evidence>
<evidence type="ECO:0000256" key="2">
    <source>
        <dbReference type="ARBA" id="ARBA00023015"/>
    </source>
</evidence>
<dbReference type="SMART" id="SM00422">
    <property type="entry name" value="HTH_MERR"/>
    <property type="match status" value="1"/>
</dbReference>
<feature type="coiled-coil region" evidence="5">
    <location>
        <begin position="83"/>
        <end position="110"/>
    </location>
</feature>
<dbReference type="InterPro" id="IPR009061">
    <property type="entry name" value="DNA-bd_dom_put_sf"/>
</dbReference>
<proteinExistence type="predicted"/>
<evidence type="ECO:0000313" key="7">
    <source>
        <dbReference type="EMBL" id="OOP70286.1"/>
    </source>
</evidence>
<dbReference type="AlphaFoldDB" id="A0A8E2IBI2"/>
<keyword evidence="4" id="KW-0804">Transcription</keyword>
<keyword evidence="5" id="KW-0175">Coiled coil</keyword>
<dbReference type="PANTHER" id="PTHR30204">
    <property type="entry name" value="REDOX-CYCLING DRUG-SENSING TRANSCRIPTIONAL ACTIVATOR SOXR"/>
    <property type="match status" value="1"/>
</dbReference>
<evidence type="ECO:0000259" key="6">
    <source>
        <dbReference type="PROSITE" id="PS50937"/>
    </source>
</evidence>
<evidence type="ECO:0000256" key="1">
    <source>
        <dbReference type="ARBA" id="ARBA00022491"/>
    </source>
</evidence>
<dbReference type="Pfam" id="PF13411">
    <property type="entry name" value="MerR_1"/>
    <property type="match status" value="1"/>
</dbReference>
<dbReference type="RefSeq" id="WP_078109164.1">
    <property type="nucleotide sequence ID" value="NZ_CP065424.1"/>
</dbReference>
<reference evidence="7 8" key="1">
    <citation type="submission" date="2017-01" db="EMBL/GenBank/DDBJ databases">
        <title>Draft genome sequence of Bacillus oleronius.</title>
        <authorList>
            <person name="Allam M."/>
        </authorList>
    </citation>
    <scope>NUCLEOTIDE SEQUENCE [LARGE SCALE GENOMIC DNA]</scope>
    <source>
        <strain evidence="7 8">DSM 9356</strain>
    </source>
</reference>
<sequence length="118" mass="13970">MQVGEFAKLVNASKDTIRHYEEMKLLKPKWNKNRKDYQEKEVNDFQVIIELKEMGLSLKDIQLLFELKEKVGCGQVELFQGVYKKLIDQLDAVQKEEEILRRRKQALETQAKIIKGYL</sequence>
<accession>A0A8E2IBI2</accession>
<dbReference type="Proteomes" id="UP000189761">
    <property type="component" value="Unassembled WGS sequence"/>
</dbReference>
<gene>
    <name evidence="7" type="ORF">BWZ43_00615</name>
</gene>
<dbReference type="GO" id="GO:0003700">
    <property type="term" value="F:DNA-binding transcription factor activity"/>
    <property type="evidence" value="ECO:0007669"/>
    <property type="project" value="InterPro"/>
</dbReference>
<evidence type="ECO:0000256" key="4">
    <source>
        <dbReference type="ARBA" id="ARBA00023163"/>
    </source>
</evidence>
<dbReference type="PROSITE" id="PS50937">
    <property type="entry name" value="HTH_MERR_2"/>
    <property type="match status" value="1"/>
</dbReference>
<dbReference type="SUPFAM" id="SSF46955">
    <property type="entry name" value="Putative DNA-binding domain"/>
    <property type="match status" value="1"/>
</dbReference>
<dbReference type="InterPro" id="IPR047057">
    <property type="entry name" value="MerR_fam"/>
</dbReference>